<dbReference type="Proteomes" id="UP000474061">
    <property type="component" value="Unassembled WGS sequence"/>
</dbReference>
<evidence type="ECO:0000256" key="1">
    <source>
        <dbReference type="ARBA" id="ARBA00022612"/>
    </source>
</evidence>
<gene>
    <name evidence="3" type="ORF">FG476_02355</name>
</gene>
<dbReference type="Gene3D" id="3.30.420.280">
    <property type="match status" value="1"/>
</dbReference>
<dbReference type="EMBL" id="VDCJ01000324">
    <property type="protein sequence ID" value="MRU22969.1"/>
    <property type="molecule type" value="Genomic_DNA"/>
</dbReference>
<reference evidence="3" key="2">
    <citation type="journal article" date="2020" name="Appl. Environ. Microbiol.">
        <title>Multiple intercontinental introductions associated with the emergence of a plant pathogen in Europe.</title>
        <authorList>
            <person name="Landa B.B."/>
            <person name="Castillo A.I."/>
            <person name="Giampetruzzi A."/>
            <person name="Kahn A."/>
            <person name="Roman-Ecija M."/>
            <person name="Velasco-Amo M.P."/>
            <person name="Navas-Cortes J.A."/>
            <person name="Marco-Noales E."/>
            <person name="Barbe S."/>
            <person name="Moralejo E."/>
            <person name="Coletta-Filho H.D."/>
            <person name="Saldarelli P."/>
            <person name="Saponari M."/>
            <person name="Almeida R.P.P."/>
        </authorList>
    </citation>
    <scope>NUCLEOTIDE SEQUENCE</scope>
    <source>
        <strain evidence="3">XYL1981</strain>
    </source>
</reference>
<evidence type="ECO:0000259" key="2">
    <source>
        <dbReference type="Pfam" id="PF17289"/>
    </source>
</evidence>
<dbReference type="InterPro" id="IPR044265">
    <property type="entry name" value="Terminase_large_su_BPP22"/>
</dbReference>
<comment type="caution">
    <text evidence="3">The sequence shown here is derived from an EMBL/GenBank/DDBJ whole genome shotgun (WGS) entry which is preliminary data.</text>
</comment>
<sequence length="472" mass="53214">MMPNWMQPLQSLPPKQALALLLEEKTRRRCTNQLADYAPYLKQSAFHALGATVRERLLIAANQSGKTLCAGYEAAIHLTGRYPDWWQGKRFTSANHGLAGSETGELTRRGVQRVLLGRDPKTELGTGAIPGACIDAVTWARGVPELVDTIYVRHCTGARSSVSLKSFDQGREKWQADTVHWVWFDEEPPEDVYFEGITRTNRTFGPVFMTFTPLKGMSNVVRRFLTEDAADRGYVQMSIEDAEHYSAEECARITASYPPHERDARTQGVPALGSGRVFPIAQEEISVAPFAIPAQWALIGGMDFGYDHPFAAVKLAWDRDADILYVVCAYRKRESTPIIHAAALKPWGVTLPWAWPHDGLQHDKGSGDQLAEQYRQQGLAMLPQRATFEDGTNGLEAGVTEMLDRMHTGRLKVFSHLAEWFEECSLYHRDNGRITKRHDDLLSATRYAMMMRRYAKITNPVQIAVYEYTVDY</sequence>
<dbReference type="HAMAP" id="MF_04148">
    <property type="entry name" value="TERL_BPP22"/>
    <property type="match status" value="1"/>
</dbReference>
<proteinExistence type="inferred from homology"/>
<name>A0A9Q4MG84_XYLFS</name>
<keyword evidence="1" id="KW-1188">Viral release from host cell</keyword>
<dbReference type="Pfam" id="PF03237">
    <property type="entry name" value="Terminase_6N"/>
    <property type="match status" value="1"/>
</dbReference>
<evidence type="ECO:0000313" key="3">
    <source>
        <dbReference type="EMBL" id="MRU22969.1"/>
    </source>
</evidence>
<dbReference type="InterPro" id="IPR035421">
    <property type="entry name" value="Terminase_6C"/>
</dbReference>
<organism evidence="3 4">
    <name type="scientific">Xylella fastidiosa subsp. multiplex</name>
    <dbReference type="NCBI Taxonomy" id="644357"/>
    <lineage>
        <taxon>Bacteria</taxon>
        <taxon>Pseudomonadati</taxon>
        <taxon>Pseudomonadota</taxon>
        <taxon>Gammaproteobacteria</taxon>
        <taxon>Lysobacterales</taxon>
        <taxon>Lysobacteraceae</taxon>
        <taxon>Xylella</taxon>
    </lineage>
</organism>
<evidence type="ECO:0000313" key="4">
    <source>
        <dbReference type="Proteomes" id="UP000474061"/>
    </source>
</evidence>
<dbReference type="AlphaFoldDB" id="A0A9Q4MG84"/>
<reference evidence="3" key="1">
    <citation type="submission" date="2019-05" db="EMBL/GenBank/DDBJ databases">
        <authorList>
            <person name="Castillo A."/>
            <person name="Giampetruzzi A."/>
            <person name="Landa B."/>
            <person name="Saponari M."/>
            <person name="Almeida R.P.P."/>
            <person name="Moralejo E."/>
            <person name="Marco-Noales E."/>
            <person name="Velasco-Amo M.P."/>
            <person name="Roman-Ecija M."/>
            <person name="Navarro I."/>
            <person name="Monterde A."/>
            <person name="Barbe S."/>
        </authorList>
    </citation>
    <scope>NUCLEOTIDE SEQUENCE</scope>
    <source>
        <strain evidence="3">XYL1981</strain>
    </source>
</reference>
<dbReference type="Pfam" id="PF17289">
    <property type="entry name" value="Terminase_6C"/>
    <property type="match status" value="1"/>
</dbReference>
<dbReference type="GO" id="GO:0016887">
    <property type="term" value="F:ATP hydrolysis activity"/>
    <property type="evidence" value="ECO:0007669"/>
    <property type="project" value="InterPro"/>
</dbReference>
<protein>
    <submittedName>
        <fullName evidence="3">DNA packaging protein</fullName>
    </submittedName>
</protein>
<feature type="domain" description="Terminase large subunit gp17-like C-terminal" evidence="2">
    <location>
        <begin position="300"/>
        <end position="451"/>
    </location>
</feature>
<accession>A0A9Q4MG84</accession>
<dbReference type="GO" id="GO:0004519">
    <property type="term" value="F:endonuclease activity"/>
    <property type="evidence" value="ECO:0007669"/>
    <property type="project" value="InterPro"/>
</dbReference>